<evidence type="ECO:0008006" key="4">
    <source>
        <dbReference type="Google" id="ProtNLM"/>
    </source>
</evidence>
<protein>
    <recommendedName>
        <fullName evidence="4">Transposase</fullName>
    </recommendedName>
</protein>
<sequence length="512" mass="56819">MGYRSQDRVRQIASAVPSIHTAPAAAAAGSGGSESAGASVRDSAKRKRELCTPTSVLHCGSQCNLRPFHRSSAVQVQPRMVSVGCQTESPLPSPAHSDDESSSVTMDHPGDMPWSPEEEMMSESSDEEPSKEPLKRTNVDLNQLISLFTICPSCCGETQGNVEQQEGTYIKIKQVCAACGYERFWQNQPLLYRNMPACNLLLSGAIHFSGCMATQTIRMLKLLGLQCISVGTFFRHQRLYTIPTIVQAWQNEQAGIIRELKEMGGGLILSGDCRSDSPGHCAKYGTYSLIVDRINKVLDLQLVQSSEVPSSTWCELEGLKRSIDFLKEQHMQVSALITDRNRQVAKWVREELCPGGTSHFFDIWHIGKSLGKALDAAAKERECEDLKLWRPAIINHLYWTAASTPDGDPDVMEAKWQSMVNHVQDIHEHGTPAFPCCAHPPLEGEARDKEWLEPGTTAAIKLERVTSRTALVKDVRKLSPQHQTYSLEAFHSLILHFAPKHTGFSFLGMYSR</sequence>
<dbReference type="PANTHER" id="PTHR31751:SF42">
    <property type="entry name" value="PROTEIN CBG10204"/>
    <property type="match status" value="1"/>
</dbReference>
<comment type="caution">
    <text evidence="2">The sequence shown here is derived from an EMBL/GenBank/DDBJ whole genome shotgun (WGS) entry which is preliminary data.</text>
</comment>
<dbReference type="Proteomes" id="UP001219934">
    <property type="component" value="Unassembled WGS sequence"/>
</dbReference>
<keyword evidence="3" id="KW-1185">Reference proteome</keyword>
<evidence type="ECO:0000313" key="3">
    <source>
        <dbReference type="Proteomes" id="UP001219934"/>
    </source>
</evidence>
<feature type="region of interest" description="Disordered" evidence="1">
    <location>
        <begin position="84"/>
        <end position="134"/>
    </location>
</feature>
<dbReference type="PANTHER" id="PTHR31751">
    <property type="entry name" value="SI:CH211-108C17.2-RELATED-RELATED"/>
    <property type="match status" value="1"/>
</dbReference>
<dbReference type="EMBL" id="JAPTMU010000010">
    <property type="protein sequence ID" value="KAJ4936520.1"/>
    <property type="molecule type" value="Genomic_DNA"/>
</dbReference>
<accession>A0AAD6FK76</accession>
<organism evidence="2 3">
    <name type="scientific">Pogonophryne albipinna</name>
    <dbReference type="NCBI Taxonomy" id="1090488"/>
    <lineage>
        <taxon>Eukaryota</taxon>
        <taxon>Metazoa</taxon>
        <taxon>Chordata</taxon>
        <taxon>Craniata</taxon>
        <taxon>Vertebrata</taxon>
        <taxon>Euteleostomi</taxon>
        <taxon>Actinopterygii</taxon>
        <taxon>Neopterygii</taxon>
        <taxon>Teleostei</taxon>
        <taxon>Neoteleostei</taxon>
        <taxon>Acanthomorphata</taxon>
        <taxon>Eupercaria</taxon>
        <taxon>Perciformes</taxon>
        <taxon>Notothenioidei</taxon>
        <taxon>Pogonophryne</taxon>
    </lineage>
</organism>
<name>A0AAD6FK76_9TELE</name>
<dbReference type="AlphaFoldDB" id="A0AAD6FK76"/>
<gene>
    <name evidence="2" type="ORF">JOQ06_001110</name>
</gene>
<reference evidence="2" key="1">
    <citation type="submission" date="2022-11" db="EMBL/GenBank/DDBJ databases">
        <title>Chromosome-level genome of Pogonophryne albipinna.</title>
        <authorList>
            <person name="Jo E."/>
        </authorList>
    </citation>
    <scope>NUCLEOTIDE SEQUENCE</scope>
    <source>
        <strain evidence="2">SGF0006</strain>
        <tissue evidence="2">Muscle</tissue>
    </source>
</reference>
<feature type="compositionally biased region" description="Acidic residues" evidence="1">
    <location>
        <begin position="116"/>
        <end position="127"/>
    </location>
</feature>
<feature type="region of interest" description="Disordered" evidence="1">
    <location>
        <begin position="14"/>
        <end position="42"/>
    </location>
</feature>
<evidence type="ECO:0000313" key="2">
    <source>
        <dbReference type="EMBL" id="KAJ4936520.1"/>
    </source>
</evidence>
<proteinExistence type="predicted"/>
<evidence type="ECO:0000256" key="1">
    <source>
        <dbReference type="SAM" id="MobiDB-lite"/>
    </source>
</evidence>